<feature type="domain" description="AMP-dependent synthetase/ligase" evidence="3">
    <location>
        <begin position="43"/>
        <end position="339"/>
    </location>
</feature>
<keyword evidence="5" id="KW-1185">Reference proteome</keyword>
<dbReference type="EMBL" id="QJNS01000351">
    <property type="protein sequence ID" value="RYO79002.1"/>
    <property type="molecule type" value="Genomic_DNA"/>
</dbReference>
<sequence length="586" mass="65006">MNPKSPPPKCGRRLLPAVIDGLARDEPGRPWASIPIDDWDLSHGYEDVSFGTFANAINKMAWFIINSIGRSSTFETIAYLGTPDIRYHMIEMASCKTGHKVLFSSQLNSLDVHLSIMKQTECKALFSAVGVRVDDILAERPMSHATVPDLDELLDSEDRAPPFPYTKTYEEAAQDPYLILHSSGTTGDPKPIVFNHAITASLDAHQLLPNVDGYTHCLELSTPGDGVRFLMVTSPYHAMSAQYALNLSVFGGGVFVPGFRHRGVQASDIYAIVENANVTKGMLTPWMMEDIARNPNAKDYIQRFEKVCFGGATLSDFALRVWAKYTKIQNVWGATEAWSPPQFESSNEDAAYVFFDTVHGAIEFRKLDAEHFADDGSLTDIYEIVLTMKPESAHLSGWHARQGITAESKPPYPEHRMGDLWTPHPDPKKAKYAWRFAGRIDDLVTLSTGVNMHPGPMETAVVADNLVGAAMVVGRNHQQPLLLVELAQGVQPNDASGFWEAVVQPQNVKVPAHARISRTHILYIPAGGFVRTPKGSVDKKKTERMFAKEIDAVYEKFGDKWQDGNERFGSIVHTLDLKVEHSEGVE</sequence>
<dbReference type="InterPro" id="IPR020845">
    <property type="entry name" value="AMP-binding_CS"/>
</dbReference>
<proteinExistence type="predicted"/>
<dbReference type="PANTHER" id="PTHR43439">
    <property type="entry name" value="PHENYLACETATE-COENZYME A LIGASE"/>
    <property type="match status" value="1"/>
</dbReference>
<keyword evidence="1" id="KW-0596">Phosphopantetheine</keyword>
<evidence type="ECO:0000259" key="3">
    <source>
        <dbReference type="Pfam" id="PF00501"/>
    </source>
</evidence>
<dbReference type="InterPro" id="IPR000873">
    <property type="entry name" value="AMP-dep_synth/lig_dom"/>
</dbReference>
<dbReference type="Pfam" id="PF00501">
    <property type="entry name" value="AMP-binding"/>
    <property type="match status" value="1"/>
</dbReference>
<dbReference type="Proteomes" id="UP000294003">
    <property type="component" value="Unassembled WGS sequence"/>
</dbReference>
<name>A0ABY0GWA9_9PEZI</name>
<protein>
    <recommendedName>
        <fullName evidence="3">AMP-dependent synthetase/ligase domain-containing protein</fullName>
    </recommendedName>
</protein>
<evidence type="ECO:0000313" key="5">
    <source>
        <dbReference type="Proteomes" id="UP000294003"/>
    </source>
</evidence>
<dbReference type="PANTHER" id="PTHR43439:SF2">
    <property type="entry name" value="ENZYME, PUTATIVE (JCVI)-RELATED"/>
    <property type="match status" value="1"/>
</dbReference>
<dbReference type="InterPro" id="IPR042099">
    <property type="entry name" value="ANL_N_sf"/>
</dbReference>
<comment type="caution">
    <text evidence="4">The sequence shown here is derived from an EMBL/GenBank/DDBJ whole genome shotgun (WGS) entry which is preliminary data.</text>
</comment>
<dbReference type="InterPro" id="IPR051414">
    <property type="entry name" value="Adenylate-forming_Reductase"/>
</dbReference>
<reference evidence="4 5" key="1">
    <citation type="submission" date="2018-06" db="EMBL/GenBank/DDBJ databases">
        <title>Complete Genomes of Monosporascus.</title>
        <authorList>
            <person name="Robinson A.J."/>
            <person name="Natvig D.O."/>
        </authorList>
    </citation>
    <scope>NUCLEOTIDE SEQUENCE [LARGE SCALE GENOMIC DNA]</scope>
    <source>
        <strain evidence="4 5">CBS 609.92</strain>
    </source>
</reference>
<evidence type="ECO:0000256" key="1">
    <source>
        <dbReference type="ARBA" id="ARBA00022450"/>
    </source>
</evidence>
<keyword evidence="2" id="KW-0597">Phosphoprotein</keyword>
<accession>A0ABY0GWA9</accession>
<dbReference type="Gene3D" id="3.40.50.12780">
    <property type="entry name" value="N-terminal domain of ligase-like"/>
    <property type="match status" value="1"/>
</dbReference>
<evidence type="ECO:0000313" key="4">
    <source>
        <dbReference type="EMBL" id="RYO79002.1"/>
    </source>
</evidence>
<evidence type="ECO:0000256" key="2">
    <source>
        <dbReference type="ARBA" id="ARBA00022553"/>
    </source>
</evidence>
<gene>
    <name evidence="4" type="ORF">DL762_008392</name>
</gene>
<dbReference type="Pfam" id="PF23562">
    <property type="entry name" value="AMP-binding_C_3"/>
    <property type="match status" value="1"/>
</dbReference>
<dbReference type="PROSITE" id="PS00455">
    <property type="entry name" value="AMP_BINDING"/>
    <property type="match status" value="1"/>
</dbReference>
<dbReference type="SUPFAM" id="SSF56801">
    <property type="entry name" value="Acetyl-CoA synthetase-like"/>
    <property type="match status" value="1"/>
</dbReference>
<organism evidence="4 5">
    <name type="scientific">Monosporascus cannonballus</name>
    <dbReference type="NCBI Taxonomy" id="155416"/>
    <lineage>
        <taxon>Eukaryota</taxon>
        <taxon>Fungi</taxon>
        <taxon>Dikarya</taxon>
        <taxon>Ascomycota</taxon>
        <taxon>Pezizomycotina</taxon>
        <taxon>Sordariomycetes</taxon>
        <taxon>Xylariomycetidae</taxon>
        <taxon>Xylariales</taxon>
        <taxon>Xylariales incertae sedis</taxon>
        <taxon>Monosporascus</taxon>
    </lineage>
</organism>